<dbReference type="RefSeq" id="WP_344883430.1">
    <property type="nucleotide sequence ID" value="NZ_BAAAZP010000098.1"/>
</dbReference>
<dbReference type="Proteomes" id="UP001500902">
    <property type="component" value="Unassembled WGS sequence"/>
</dbReference>
<dbReference type="EMBL" id="BAAAZP010000098">
    <property type="protein sequence ID" value="GAA3681731.1"/>
    <property type="molecule type" value="Genomic_DNA"/>
</dbReference>
<evidence type="ECO:0000313" key="1">
    <source>
        <dbReference type="EMBL" id="GAA3681731.1"/>
    </source>
</evidence>
<evidence type="ECO:0000313" key="2">
    <source>
        <dbReference type="Proteomes" id="UP001500902"/>
    </source>
</evidence>
<evidence type="ECO:0008006" key="3">
    <source>
        <dbReference type="Google" id="ProtNLM"/>
    </source>
</evidence>
<proteinExistence type="predicted"/>
<sequence length="169" mass="18366">MYGFYVFEGSFWQGGGGWEHLEVCASVQELDASVAYYVRTGSWAAGDTFAVRVYRHGRLVVERELDPFLTVKVPGLTAMRSGEGQRAGGGLPEPGGRYDGMDEDSIWEVLPQDMYETALESPEDIQVSIDWDGLALPGLTAPTLPPGAGVVLDGRELRYGRTSTLDGCI</sequence>
<protein>
    <recommendedName>
        <fullName evidence="3">Immunity protein 22</fullName>
    </recommendedName>
</protein>
<keyword evidence="2" id="KW-1185">Reference proteome</keyword>
<reference evidence="2" key="1">
    <citation type="journal article" date="2019" name="Int. J. Syst. Evol. Microbiol.">
        <title>The Global Catalogue of Microorganisms (GCM) 10K type strain sequencing project: providing services to taxonomists for standard genome sequencing and annotation.</title>
        <authorList>
            <consortium name="The Broad Institute Genomics Platform"/>
            <consortium name="The Broad Institute Genome Sequencing Center for Infectious Disease"/>
            <person name="Wu L."/>
            <person name="Ma J."/>
        </authorList>
    </citation>
    <scope>NUCLEOTIDE SEQUENCE [LARGE SCALE GENOMIC DNA]</scope>
    <source>
        <strain evidence="2">JCM 16904</strain>
    </source>
</reference>
<organism evidence="1 2">
    <name type="scientific">Nonomuraea antimicrobica</name>
    <dbReference type="NCBI Taxonomy" id="561173"/>
    <lineage>
        <taxon>Bacteria</taxon>
        <taxon>Bacillati</taxon>
        <taxon>Actinomycetota</taxon>
        <taxon>Actinomycetes</taxon>
        <taxon>Streptosporangiales</taxon>
        <taxon>Streptosporangiaceae</taxon>
        <taxon>Nonomuraea</taxon>
    </lineage>
</organism>
<comment type="caution">
    <text evidence="1">The sequence shown here is derived from an EMBL/GenBank/DDBJ whole genome shotgun (WGS) entry which is preliminary data.</text>
</comment>
<accession>A0ABP7CAL9</accession>
<gene>
    <name evidence="1" type="ORF">GCM10022224_052490</name>
</gene>
<name>A0ABP7CAL9_9ACTN</name>